<dbReference type="Gene3D" id="2.40.33.20">
    <property type="entry name" value="PK beta-barrel domain-like"/>
    <property type="match status" value="1"/>
</dbReference>
<gene>
    <name evidence="2" type="ORF">S03H2_63776</name>
</gene>
<proteinExistence type="predicted"/>
<dbReference type="PANTHER" id="PTHR36930">
    <property type="entry name" value="METAL-SULFUR CLUSTER BIOSYNTHESIS PROTEINS YUAD-RELATED"/>
    <property type="match status" value="1"/>
</dbReference>
<dbReference type="GO" id="GO:0003824">
    <property type="term" value="F:catalytic activity"/>
    <property type="evidence" value="ECO:0007669"/>
    <property type="project" value="InterPro"/>
</dbReference>
<dbReference type="PROSITE" id="PS51340">
    <property type="entry name" value="MOSC"/>
    <property type="match status" value="1"/>
</dbReference>
<organism evidence="2">
    <name type="scientific">marine sediment metagenome</name>
    <dbReference type="NCBI Taxonomy" id="412755"/>
    <lineage>
        <taxon>unclassified sequences</taxon>
        <taxon>metagenomes</taxon>
        <taxon>ecological metagenomes</taxon>
    </lineage>
</organism>
<accession>X1J0G8</accession>
<comment type="caution">
    <text evidence="2">The sequence shown here is derived from an EMBL/GenBank/DDBJ whole genome shotgun (WGS) entry which is preliminary data.</text>
</comment>
<dbReference type="GO" id="GO:0030151">
    <property type="term" value="F:molybdenum ion binding"/>
    <property type="evidence" value="ECO:0007669"/>
    <property type="project" value="InterPro"/>
</dbReference>
<evidence type="ECO:0000259" key="1">
    <source>
        <dbReference type="PROSITE" id="PS51340"/>
    </source>
</evidence>
<feature type="domain" description="MOSC" evidence="1">
    <location>
        <begin position="28"/>
        <end position="144"/>
    </location>
</feature>
<evidence type="ECO:0000313" key="2">
    <source>
        <dbReference type="EMBL" id="GAH87447.1"/>
    </source>
</evidence>
<sequence>MEKLSKKSEIKNGRVVSINISKHKGVSKKSVNSCLINNFGFKGDAHSGKWHRQVSLLSEESINKMRKKAFNISSGSFAENITTEGIDLLKISIGNRLKIGNDVILEVSQKGKICPKPCSIYYKIGNCIMPKEGVFAKVIKQGEV</sequence>
<protein>
    <recommendedName>
        <fullName evidence="1">MOSC domain-containing protein</fullName>
    </recommendedName>
</protein>
<dbReference type="InterPro" id="IPR011037">
    <property type="entry name" value="Pyrv_Knase-like_insert_dom_sf"/>
</dbReference>
<dbReference type="Pfam" id="PF03473">
    <property type="entry name" value="MOSC"/>
    <property type="match status" value="1"/>
</dbReference>
<dbReference type="EMBL" id="BARU01041353">
    <property type="protein sequence ID" value="GAH87447.1"/>
    <property type="molecule type" value="Genomic_DNA"/>
</dbReference>
<dbReference type="AlphaFoldDB" id="X1J0G8"/>
<feature type="non-terminal residue" evidence="2">
    <location>
        <position position="144"/>
    </location>
</feature>
<reference evidence="2" key="1">
    <citation type="journal article" date="2014" name="Front. Microbiol.">
        <title>High frequency of phylogenetically diverse reductive dehalogenase-homologous genes in deep subseafloor sedimentary metagenomes.</title>
        <authorList>
            <person name="Kawai M."/>
            <person name="Futagami T."/>
            <person name="Toyoda A."/>
            <person name="Takaki Y."/>
            <person name="Nishi S."/>
            <person name="Hori S."/>
            <person name="Arai W."/>
            <person name="Tsubouchi T."/>
            <person name="Morono Y."/>
            <person name="Uchiyama I."/>
            <person name="Ito T."/>
            <person name="Fujiyama A."/>
            <person name="Inagaki F."/>
            <person name="Takami H."/>
        </authorList>
    </citation>
    <scope>NUCLEOTIDE SEQUENCE</scope>
    <source>
        <strain evidence="2">Expedition CK06-06</strain>
    </source>
</reference>
<dbReference type="InterPro" id="IPR005302">
    <property type="entry name" value="MoCF_Sase_C"/>
</dbReference>
<dbReference type="InterPro" id="IPR052716">
    <property type="entry name" value="MOSC_domain"/>
</dbReference>
<dbReference type="SUPFAM" id="SSF50800">
    <property type="entry name" value="PK beta-barrel domain-like"/>
    <property type="match status" value="1"/>
</dbReference>
<name>X1J0G8_9ZZZZ</name>
<dbReference type="GO" id="GO:0030170">
    <property type="term" value="F:pyridoxal phosphate binding"/>
    <property type="evidence" value="ECO:0007669"/>
    <property type="project" value="InterPro"/>
</dbReference>
<dbReference type="PANTHER" id="PTHR36930:SF1">
    <property type="entry name" value="MOSC DOMAIN-CONTAINING PROTEIN"/>
    <property type="match status" value="1"/>
</dbReference>